<dbReference type="FunFam" id="3.90.640.10:FF:000004">
    <property type="entry name" value="Heat shock 70 kDa protein 4"/>
    <property type="match status" value="1"/>
</dbReference>
<dbReference type="PRINTS" id="PR00301">
    <property type="entry name" value="HEATSHOCK70"/>
</dbReference>
<name>A0A1D2NK32_ORCCI</name>
<dbReference type="SUPFAM" id="SSF100934">
    <property type="entry name" value="Heat shock protein 70kD (HSP70), C-terminal subdomain"/>
    <property type="match status" value="2"/>
</dbReference>
<feature type="region of interest" description="Disordered" evidence="7">
    <location>
        <begin position="480"/>
        <end position="550"/>
    </location>
</feature>
<evidence type="ECO:0000256" key="7">
    <source>
        <dbReference type="SAM" id="MobiDB-lite"/>
    </source>
</evidence>
<dbReference type="GO" id="GO:0140662">
    <property type="term" value="F:ATP-dependent protein folding chaperone"/>
    <property type="evidence" value="ECO:0007669"/>
    <property type="project" value="InterPro"/>
</dbReference>
<dbReference type="PANTHER" id="PTHR45639:SF4">
    <property type="entry name" value="HSC70CB, ISOFORM G"/>
    <property type="match status" value="1"/>
</dbReference>
<evidence type="ECO:0000256" key="4">
    <source>
        <dbReference type="ARBA" id="ARBA00022553"/>
    </source>
</evidence>
<dbReference type="Proteomes" id="UP000094527">
    <property type="component" value="Unassembled WGS sequence"/>
</dbReference>
<dbReference type="PROSITE" id="PS01036">
    <property type="entry name" value="HSP70_3"/>
    <property type="match status" value="1"/>
</dbReference>
<comment type="subcellular location">
    <subcellularLocation>
        <location evidence="1">Cytoplasm</location>
    </subcellularLocation>
</comment>
<feature type="compositionally biased region" description="Polar residues" evidence="7">
    <location>
        <begin position="506"/>
        <end position="537"/>
    </location>
</feature>
<protein>
    <submittedName>
        <fullName evidence="8">Heat shock 70 kDa protein 4L</fullName>
    </submittedName>
</protein>
<evidence type="ECO:0000313" key="9">
    <source>
        <dbReference type="Proteomes" id="UP000094527"/>
    </source>
</evidence>
<dbReference type="SUPFAM" id="SSF100920">
    <property type="entry name" value="Heat shock protein 70kD (HSP70), peptide-binding domain"/>
    <property type="match status" value="1"/>
</dbReference>
<dbReference type="AlphaFoldDB" id="A0A1D2NK32"/>
<dbReference type="InterPro" id="IPR029047">
    <property type="entry name" value="HSP70_peptide-bd_sf"/>
</dbReference>
<dbReference type="GO" id="GO:0005829">
    <property type="term" value="C:cytosol"/>
    <property type="evidence" value="ECO:0007669"/>
    <property type="project" value="TreeGrafter"/>
</dbReference>
<dbReference type="GO" id="GO:0005634">
    <property type="term" value="C:nucleus"/>
    <property type="evidence" value="ECO:0007669"/>
    <property type="project" value="TreeGrafter"/>
</dbReference>
<keyword evidence="5" id="KW-0547">Nucleotide-binding</keyword>
<dbReference type="STRING" id="48709.A0A1D2NK32"/>
<dbReference type="InterPro" id="IPR018181">
    <property type="entry name" value="Heat_shock_70_CS"/>
</dbReference>
<dbReference type="Gene3D" id="3.30.420.40">
    <property type="match status" value="2"/>
</dbReference>
<gene>
    <name evidence="8" type="ORF">Ocin01_01054</name>
</gene>
<comment type="similarity">
    <text evidence="2">Belongs to the heat shock protein 70 family.</text>
</comment>
<keyword evidence="9" id="KW-1185">Reference proteome</keyword>
<reference evidence="8 9" key="1">
    <citation type="journal article" date="2016" name="Genome Biol. Evol.">
        <title>Gene Family Evolution Reflects Adaptation to Soil Environmental Stressors in the Genome of the Collembolan Orchesella cincta.</title>
        <authorList>
            <person name="Faddeeva-Vakhrusheva A."/>
            <person name="Derks M.F."/>
            <person name="Anvar S.Y."/>
            <person name="Agamennone V."/>
            <person name="Suring W."/>
            <person name="Smit S."/>
            <person name="van Straalen N.M."/>
            <person name="Roelofs D."/>
        </authorList>
    </citation>
    <scope>NUCLEOTIDE SEQUENCE [LARGE SCALE GENOMIC DNA]</scope>
    <source>
        <tissue evidence="8">Mixed pool</tissue>
    </source>
</reference>
<comment type="caution">
    <text evidence="8">The sequence shown here is derived from an EMBL/GenBank/DDBJ whole genome shotgun (WGS) entry which is preliminary data.</text>
</comment>
<dbReference type="Gene3D" id="3.90.640.10">
    <property type="entry name" value="Actin, Chain A, domain 4"/>
    <property type="match status" value="1"/>
</dbReference>
<dbReference type="InterPro" id="IPR029048">
    <property type="entry name" value="HSP70_C_sf"/>
</dbReference>
<keyword evidence="3" id="KW-0963">Cytoplasm</keyword>
<keyword evidence="6" id="KW-0067">ATP-binding</keyword>
<dbReference type="GO" id="GO:0005524">
    <property type="term" value="F:ATP binding"/>
    <property type="evidence" value="ECO:0007669"/>
    <property type="project" value="UniProtKB-KW"/>
</dbReference>
<dbReference type="Gene3D" id="2.60.34.10">
    <property type="entry name" value="Substrate Binding Domain Of DNAk, Chain A, domain 1"/>
    <property type="match status" value="2"/>
</dbReference>
<sequence>MNWKKCNLSKMSVIGIDFGNEACFVAVARAGGIETIDNDYSLRATPSFVAFGERQRVLGVAAKNQAVTNLKNTIFGFKRFLGRRYDDPRVQEDVNKVPFKIMKQDNGGVGIKATYLGQEQVYTPEQLKETAENGIQAKVHDCVISVPSYFTDAERRALLDAAQIAGLHVLRLINETAAAALCYGIYKQDLPEPEDKPRNVVIVDCGHSAIQVCVCAFNKGKLKVLASTADPNLGGRNFDAALAGHFCVEFRSKYGIDPENNPRAYMRLLTEVEKLKKQMSANATKLPLGIECFMEEKDVTSSMCRADYEQICASLFQRVEVVLQKCLDDSKLGLNDIHSVEIVGGSTRIPAIKQMIEKIFRKAPSTTLNQDEAVSRGCALQCAILSPAFKVRDFQITDVQPYPIKLIWDDSLGEDGATEVFPQYHPVPFSRMLTFNRKFIVNFKNDDADPRKLKIKARVNMHGIFSICNATIYEKIENGENPEEPMETEPQVVPPAGDNPAPTNPPDSQEAGNGNTTASTEPMDNSENTDANATSADVNMEDADKKKSKKVQYKGKELPVESVTFGLSRPELDEKIMSETHMISRDRNEKDRIDSRNTLEEYVYDLREKLDMELNGFVEDSERQKLSETLTSLENWLYEDGSDEKKEIYVQKLEELKCRGDPIKERRIESEDRPRAFKEVEVTLQLARKQVDLYNSKDAKYDHIEQKEIDKVVKAIQESETWLEQTRQKFHQNYQPYMPVPVKCKEILEQRRVLESKINPILNTPKPKVEPPKEDPKASKKEDAKTKKNATEGSTTNNSEANHTPDPQAMEVE</sequence>
<proteinExistence type="inferred from homology"/>
<dbReference type="CDD" id="cd10228">
    <property type="entry name" value="ASKHA_NBD_HSP70_HSPA4_like"/>
    <property type="match status" value="1"/>
</dbReference>
<dbReference type="InterPro" id="IPR043129">
    <property type="entry name" value="ATPase_NBD"/>
</dbReference>
<evidence type="ECO:0000256" key="3">
    <source>
        <dbReference type="ARBA" id="ARBA00022490"/>
    </source>
</evidence>
<dbReference type="Gene3D" id="3.30.30.30">
    <property type="match status" value="1"/>
</dbReference>
<evidence type="ECO:0000256" key="2">
    <source>
        <dbReference type="ARBA" id="ARBA00007381"/>
    </source>
</evidence>
<dbReference type="FunFam" id="1.20.1270.10:FF:000002">
    <property type="entry name" value="Heat shock 70 kDa protein 4"/>
    <property type="match status" value="1"/>
</dbReference>
<dbReference type="FunFam" id="3.30.420.40:FF:000767">
    <property type="entry name" value="Heat shock protein 70 (HSP70)-4, putative"/>
    <property type="match status" value="1"/>
</dbReference>
<dbReference type="Pfam" id="PF00012">
    <property type="entry name" value="HSP70"/>
    <property type="match status" value="2"/>
</dbReference>
<keyword evidence="4" id="KW-0597">Phosphoprotein</keyword>
<dbReference type="SUPFAM" id="SSF53067">
    <property type="entry name" value="Actin-like ATPase domain"/>
    <property type="match status" value="2"/>
</dbReference>
<feature type="compositionally biased region" description="Polar residues" evidence="7">
    <location>
        <begin position="791"/>
        <end position="802"/>
    </location>
</feature>
<dbReference type="InterPro" id="IPR013126">
    <property type="entry name" value="Hsp_70_fam"/>
</dbReference>
<organism evidence="8 9">
    <name type="scientific">Orchesella cincta</name>
    <name type="common">Springtail</name>
    <name type="synonym">Podura cincta</name>
    <dbReference type="NCBI Taxonomy" id="48709"/>
    <lineage>
        <taxon>Eukaryota</taxon>
        <taxon>Metazoa</taxon>
        <taxon>Ecdysozoa</taxon>
        <taxon>Arthropoda</taxon>
        <taxon>Hexapoda</taxon>
        <taxon>Collembola</taxon>
        <taxon>Entomobryomorpha</taxon>
        <taxon>Entomobryoidea</taxon>
        <taxon>Orchesellidae</taxon>
        <taxon>Orchesellinae</taxon>
        <taxon>Orchesella</taxon>
    </lineage>
</organism>
<keyword evidence="8" id="KW-0346">Stress response</keyword>
<dbReference type="EMBL" id="LJIJ01000019">
    <property type="protein sequence ID" value="ODN05638.1"/>
    <property type="molecule type" value="Genomic_DNA"/>
</dbReference>
<dbReference type="PANTHER" id="PTHR45639">
    <property type="entry name" value="HSC70CB, ISOFORM G-RELATED"/>
    <property type="match status" value="1"/>
</dbReference>
<evidence type="ECO:0000256" key="6">
    <source>
        <dbReference type="ARBA" id="ARBA00022840"/>
    </source>
</evidence>
<evidence type="ECO:0000256" key="1">
    <source>
        <dbReference type="ARBA" id="ARBA00004496"/>
    </source>
</evidence>
<dbReference type="OrthoDB" id="434160at2759"/>
<dbReference type="OMA" id="WEQSPEI"/>
<evidence type="ECO:0000256" key="5">
    <source>
        <dbReference type="ARBA" id="ARBA00022741"/>
    </source>
</evidence>
<dbReference type="Gene3D" id="1.20.1270.10">
    <property type="match status" value="1"/>
</dbReference>
<feature type="region of interest" description="Disordered" evidence="7">
    <location>
        <begin position="755"/>
        <end position="813"/>
    </location>
</feature>
<feature type="compositionally biased region" description="Basic and acidic residues" evidence="7">
    <location>
        <begin position="767"/>
        <end position="790"/>
    </location>
</feature>
<evidence type="ECO:0000313" key="8">
    <source>
        <dbReference type="EMBL" id="ODN05638.1"/>
    </source>
</evidence>
<dbReference type="FunFam" id="3.30.30.30:FF:000002">
    <property type="entry name" value="Heat shock 70 kDa protein 4"/>
    <property type="match status" value="1"/>
</dbReference>
<accession>A0A1D2NK32</accession>